<proteinExistence type="predicted"/>
<dbReference type="EMBL" id="FNQR01000008">
    <property type="protein sequence ID" value="SEA76964.1"/>
    <property type="molecule type" value="Genomic_DNA"/>
</dbReference>
<name>A0A1H4DW25_9BACI</name>
<dbReference type="Proteomes" id="UP000198584">
    <property type="component" value="Unassembled WGS sequence"/>
</dbReference>
<accession>A0A1H4DW25</accession>
<evidence type="ECO:0000313" key="2">
    <source>
        <dbReference type="Proteomes" id="UP000198584"/>
    </source>
</evidence>
<keyword evidence="2" id="KW-1185">Reference proteome</keyword>
<sequence length="549" mass="64899">MSKFKSSIILLIVLSVLFISFLSFNLFGINNTKGEELKNSLEFSLNKKFGVSYKSDDSNLEFAKKEESTYIKAENMTMIYNLKDKGEKLGELHLTKRTIDNGDVFLFTRLNNMTEKRLEGKLTLTLPQSIKQYDLKDFDRMKNRAGLTTYPSALIRFYNKQNEKGHLMISKNYLSAPMQKGYENGNVSKVRHLLSEDENIKIQRKKENIKLVIDFETTSNTISEQWILLSNKKLFKEEKNINYWIKKNNEHGRRINTWYTDKGPYSKMPKSVEPQTEDYMAYGRKLLMFKEEEILLQYKKTKERYFYDLLINSLVNLEQFRGDNKYWPTEVTSTWLKRSYGIKAPFIDTRFNERIALYLRGVREEIGIDNQNKEVINYADLLLKQQELNNVIKVKENAFYIPDYFSMKDNKITHTSLNHQLGGLQILLSAYVITGDKKYLNVARQIQNALDEQKDDWLTAEGDTWYKVMPDLQFGGEDYQMVTLRDLLNTIDYWRNAGQELSPIYEKFIRSKVNYLKSVDAEFSQEVVKLMKKEKYYYLIKRYPHISKY</sequence>
<protein>
    <submittedName>
        <fullName evidence="1">Uncharacterized protein</fullName>
    </submittedName>
</protein>
<dbReference type="AlphaFoldDB" id="A0A1H4DW25"/>
<gene>
    <name evidence="1" type="ORF">SAMN05421743_10830</name>
</gene>
<evidence type="ECO:0000313" key="1">
    <source>
        <dbReference type="EMBL" id="SEA76964.1"/>
    </source>
</evidence>
<dbReference type="STRING" id="571932.SAMN05421743_10830"/>
<reference evidence="1 2" key="1">
    <citation type="submission" date="2016-10" db="EMBL/GenBank/DDBJ databases">
        <authorList>
            <person name="de Groot N.N."/>
        </authorList>
    </citation>
    <scope>NUCLEOTIDE SEQUENCE [LARGE SCALE GENOMIC DNA]</scope>
    <source>
        <strain evidence="1 2">CCM7597</strain>
    </source>
</reference>
<organism evidence="1 2">
    <name type="scientific">Thalassobacillus cyri</name>
    <dbReference type="NCBI Taxonomy" id="571932"/>
    <lineage>
        <taxon>Bacteria</taxon>
        <taxon>Bacillati</taxon>
        <taxon>Bacillota</taxon>
        <taxon>Bacilli</taxon>
        <taxon>Bacillales</taxon>
        <taxon>Bacillaceae</taxon>
        <taxon>Thalassobacillus</taxon>
    </lineage>
</organism>